<dbReference type="CDD" id="cd07262">
    <property type="entry name" value="VOC_like"/>
    <property type="match status" value="1"/>
</dbReference>
<dbReference type="PANTHER" id="PTHR35006">
    <property type="entry name" value="GLYOXALASE FAMILY PROTEIN (AFU_ORTHOLOGUE AFUA_5G14830)"/>
    <property type="match status" value="1"/>
</dbReference>
<dbReference type="PANTHER" id="PTHR35006:SF1">
    <property type="entry name" value="BLL2941 PROTEIN"/>
    <property type="match status" value="1"/>
</dbReference>
<dbReference type="Gene3D" id="3.10.180.10">
    <property type="entry name" value="2,3-Dihydroxybiphenyl 1,2-Dioxygenase, domain 1"/>
    <property type="match status" value="1"/>
</dbReference>
<dbReference type="SUPFAM" id="SSF54593">
    <property type="entry name" value="Glyoxalase/Bleomycin resistance protein/Dihydroxybiphenyl dioxygenase"/>
    <property type="match status" value="1"/>
</dbReference>
<comment type="caution">
    <text evidence="2">The sequence shown here is derived from an EMBL/GenBank/DDBJ whole genome shotgun (WGS) entry which is preliminary data.</text>
</comment>
<dbReference type="InterPro" id="IPR029068">
    <property type="entry name" value="Glyas_Bleomycin-R_OHBP_Dase"/>
</dbReference>
<gene>
    <name evidence="2" type="ORF">SAMN04488518_11552</name>
</gene>
<name>A0A1I4EKA1_9HYPH</name>
<evidence type="ECO:0000313" key="2">
    <source>
        <dbReference type="EMBL" id="SFL04896.1"/>
    </source>
</evidence>
<dbReference type="Proteomes" id="UP000199598">
    <property type="component" value="Unassembled WGS sequence"/>
</dbReference>
<reference evidence="2 3" key="1">
    <citation type="submission" date="2016-10" db="EMBL/GenBank/DDBJ databases">
        <authorList>
            <person name="Varghese N."/>
            <person name="Submissions S."/>
        </authorList>
    </citation>
    <scope>NUCLEOTIDE SEQUENCE [LARGE SCALE GENOMIC DNA]</scope>
    <source>
        <strain evidence="2 3">DSM 16392</strain>
    </source>
</reference>
<proteinExistence type="predicted"/>
<dbReference type="InterPro" id="IPR037523">
    <property type="entry name" value="VOC_core"/>
</dbReference>
<feature type="domain" description="VOC" evidence="1">
    <location>
        <begin position="2"/>
        <end position="119"/>
    </location>
</feature>
<organism evidence="2 3">
    <name type="scientific">Pseudovibrio ascidiaceicola</name>
    <dbReference type="NCBI Taxonomy" id="285279"/>
    <lineage>
        <taxon>Bacteria</taxon>
        <taxon>Pseudomonadati</taxon>
        <taxon>Pseudomonadota</taxon>
        <taxon>Alphaproteobacteria</taxon>
        <taxon>Hyphomicrobiales</taxon>
        <taxon>Stappiaceae</taxon>
        <taxon>Pseudovibrio</taxon>
    </lineage>
</organism>
<dbReference type="RefSeq" id="WP_063288009.1">
    <property type="nucleotide sequence ID" value="NZ_FOSK01000015.1"/>
</dbReference>
<evidence type="ECO:0000259" key="1">
    <source>
        <dbReference type="PROSITE" id="PS51819"/>
    </source>
</evidence>
<accession>A0A1I4EKA1</accession>
<dbReference type="EMBL" id="FOSK01000015">
    <property type="protein sequence ID" value="SFL04896.1"/>
    <property type="molecule type" value="Genomic_DNA"/>
</dbReference>
<keyword evidence="3" id="KW-1185">Reference proteome</keyword>
<sequence>MKIGYFTVGTNNREASAKFYDSLFEQGGPKQVAANERLTYWQNENFAFATALPIDGKPATHGNGAMVGFGVDTVEEVKRLHKLAIDLGGTNEGDPNQRGPYISAYVRDLDHNKLIFFTEAMS</sequence>
<dbReference type="PROSITE" id="PS51819">
    <property type="entry name" value="VOC"/>
    <property type="match status" value="1"/>
</dbReference>
<evidence type="ECO:0000313" key="3">
    <source>
        <dbReference type="Proteomes" id="UP000199598"/>
    </source>
</evidence>
<protein>
    <recommendedName>
        <fullName evidence="1">VOC domain-containing protein</fullName>
    </recommendedName>
</protein>